<accession>A0A917GD31</accession>
<evidence type="ECO:0000313" key="1">
    <source>
        <dbReference type="EMBL" id="GGG39312.1"/>
    </source>
</evidence>
<gene>
    <name evidence="1" type="ORF">GCM10010976_08840</name>
</gene>
<name>A0A917GD31_9FLAO</name>
<dbReference type="Proteomes" id="UP000625976">
    <property type="component" value="Unassembled WGS sequence"/>
</dbReference>
<evidence type="ECO:0000313" key="2">
    <source>
        <dbReference type="Proteomes" id="UP000625976"/>
    </source>
</evidence>
<organism evidence="1 2">
    <name type="scientific">Bizionia arctica</name>
    <dbReference type="NCBI Taxonomy" id="1495645"/>
    <lineage>
        <taxon>Bacteria</taxon>
        <taxon>Pseudomonadati</taxon>
        <taxon>Bacteroidota</taxon>
        <taxon>Flavobacteriia</taxon>
        <taxon>Flavobacteriales</taxon>
        <taxon>Flavobacteriaceae</taxon>
        <taxon>Bizionia</taxon>
    </lineage>
</organism>
<protein>
    <submittedName>
        <fullName evidence="1">Uncharacterized protein</fullName>
    </submittedName>
</protein>
<reference evidence="1" key="1">
    <citation type="journal article" date="2014" name="Int. J. Syst. Evol. Microbiol.">
        <title>Complete genome sequence of Corynebacterium casei LMG S-19264T (=DSM 44701T), isolated from a smear-ripened cheese.</title>
        <authorList>
            <consortium name="US DOE Joint Genome Institute (JGI-PGF)"/>
            <person name="Walter F."/>
            <person name="Albersmeier A."/>
            <person name="Kalinowski J."/>
            <person name="Ruckert C."/>
        </authorList>
    </citation>
    <scope>NUCLEOTIDE SEQUENCE</scope>
    <source>
        <strain evidence="1">CGMCC 1.12751</strain>
    </source>
</reference>
<dbReference type="AlphaFoldDB" id="A0A917GD31"/>
<dbReference type="EMBL" id="BMFQ01000001">
    <property type="protein sequence ID" value="GGG39312.1"/>
    <property type="molecule type" value="Genomic_DNA"/>
</dbReference>
<comment type="caution">
    <text evidence="1">The sequence shown here is derived from an EMBL/GenBank/DDBJ whole genome shotgun (WGS) entry which is preliminary data.</text>
</comment>
<proteinExistence type="predicted"/>
<sequence>MVANSFLGLSKSEEIILKVFGFSCKPSSKSVLFKEKSATSAPEISAEQASSSANNKKPKTIEKSIVEINA</sequence>
<keyword evidence="2" id="KW-1185">Reference proteome</keyword>
<reference evidence="1" key="2">
    <citation type="submission" date="2020-09" db="EMBL/GenBank/DDBJ databases">
        <authorList>
            <person name="Sun Q."/>
            <person name="Zhou Y."/>
        </authorList>
    </citation>
    <scope>NUCLEOTIDE SEQUENCE</scope>
    <source>
        <strain evidence="1">CGMCC 1.12751</strain>
    </source>
</reference>